<evidence type="ECO:0000256" key="4">
    <source>
        <dbReference type="ARBA" id="ARBA00022989"/>
    </source>
</evidence>
<reference evidence="8 9" key="1">
    <citation type="submission" date="2024-09" db="EMBL/GenBank/DDBJ databases">
        <authorList>
            <person name="Sun Q."/>
            <person name="Mori K."/>
        </authorList>
    </citation>
    <scope>NUCLEOTIDE SEQUENCE [LARGE SCALE GENOMIC DNA]</scope>
    <source>
        <strain evidence="8 9">TBRC 2205</strain>
    </source>
</reference>
<feature type="transmembrane region" description="Helical" evidence="6">
    <location>
        <begin position="112"/>
        <end position="133"/>
    </location>
</feature>
<feature type="transmembrane region" description="Helical" evidence="6">
    <location>
        <begin position="219"/>
        <end position="238"/>
    </location>
</feature>
<keyword evidence="4 6" id="KW-1133">Transmembrane helix</keyword>
<comment type="caution">
    <text evidence="8">The sequence shown here is derived from an EMBL/GenBank/DDBJ whole genome shotgun (WGS) entry which is preliminary data.</text>
</comment>
<feature type="transmembrane region" description="Helical" evidence="6">
    <location>
        <begin position="178"/>
        <end position="198"/>
    </location>
</feature>
<evidence type="ECO:0000259" key="7">
    <source>
        <dbReference type="PROSITE" id="PS50850"/>
    </source>
</evidence>
<feature type="transmembrane region" description="Helical" evidence="6">
    <location>
        <begin position="409"/>
        <end position="429"/>
    </location>
</feature>
<feature type="transmembrane region" description="Helical" evidence="6">
    <location>
        <begin position="21"/>
        <end position="46"/>
    </location>
</feature>
<accession>A0ABV6NYD5</accession>
<dbReference type="Gene3D" id="1.20.1720.10">
    <property type="entry name" value="Multidrug resistance protein D"/>
    <property type="match status" value="1"/>
</dbReference>
<evidence type="ECO:0000256" key="3">
    <source>
        <dbReference type="ARBA" id="ARBA00022692"/>
    </source>
</evidence>
<organism evidence="8 9">
    <name type="scientific">Plantactinospora siamensis</name>
    <dbReference type="NCBI Taxonomy" id="555372"/>
    <lineage>
        <taxon>Bacteria</taxon>
        <taxon>Bacillati</taxon>
        <taxon>Actinomycetota</taxon>
        <taxon>Actinomycetes</taxon>
        <taxon>Micromonosporales</taxon>
        <taxon>Micromonosporaceae</taxon>
        <taxon>Plantactinospora</taxon>
    </lineage>
</organism>
<comment type="subcellular location">
    <subcellularLocation>
        <location evidence="1">Cell inner membrane</location>
        <topology evidence="1">Multi-pass membrane protein</topology>
    </subcellularLocation>
</comment>
<dbReference type="InterPro" id="IPR011701">
    <property type="entry name" value="MFS"/>
</dbReference>
<evidence type="ECO:0000313" key="8">
    <source>
        <dbReference type="EMBL" id="MFC0565719.1"/>
    </source>
</evidence>
<dbReference type="Pfam" id="PF07690">
    <property type="entry name" value="MFS_1"/>
    <property type="match status" value="1"/>
</dbReference>
<feature type="transmembrane region" description="Helical" evidence="6">
    <location>
        <begin position="441"/>
        <end position="458"/>
    </location>
</feature>
<evidence type="ECO:0000256" key="6">
    <source>
        <dbReference type="SAM" id="Phobius"/>
    </source>
</evidence>
<dbReference type="PANTHER" id="PTHR23501">
    <property type="entry name" value="MAJOR FACILITATOR SUPERFAMILY"/>
    <property type="match status" value="1"/>
</dbReference>
<gene>
    <name evidence="8" type="ORF">ACFFHU_16470</name>
</gene>
<keyword evidence="5 6" id="KW-0472">Membrane</keyword>
<keyword evidence="3 6" id="KW-0812">Transmembrane</keyword>
<feature type="transmembrane region" description="Helical" evidence="6">
    <location>
        <begin position="58"/>
        <end position="75"/>
    </location>
</feature>
<name>A0ABV6NYD5_9ACTN</name>
<protein>
    <submittedName>
        <fullName evidence="8">MFS transporter</fullName>
    </submittedName>
</protein>
<keyword evidence="2" id="KW-0813">Transport</keyword>
<evidence type="ECO:0000313" key="9">
    <source>
        <dbReference type="Proteomes" id="UP001589894"/>
    </source>
</evidence>
<feature type="transmembrane region" description="Helical" evidence="6">
    <location>
        <begin position="369"/>
        <end position="388"/>
    </location>
</feature>
<feature type="transmembrane region" description="Helical" evidence="6">
    <location>
        <begin position="87"/>
        <end position="106"/>
    </location>
</feature>
<dbReference type="Proteomes" id="UP001589894">
    <property type="component" value="Unassembled WGS sequence"/>
</dbReference>
<dbReference type="Gene3D" id="1.20.1250.20">
    <property type="entry name" value="MFS general substrate transporter like domains"/>
    <property type="match status" value="1"/>
</dbReference>
<evidence type="ECO:0000256" key="2">
    <source>
        <dbReference type="ARBA" id="ARBA00022448"/>
    </source>
</evidence>
<evidence type="ECO:0000256" key="1">
    <source>
        <dbReference type="ARBA" id="ARBA00004429"/>
    </source>
</evidence>
<dbReference type="InterPro" id="IPR036259">
    <property type="entry name" value="MFS_trans_sf"/>
</dbReference>
<keyword evidence="9" id="KW-1185">Reference proteome</keyword>
<dbReference type="EMBL" id="JBHLUE010000012">
    <property type="protein sequence ID" value="MFC0565719.1"/>
    <property type="molecule type" value="Genomic_DNA"/>
</dbReference>
<proteinExistence type="predicted"/>
<sequence length="474" mass="48685">MTQLAQPAGRPVTRDRFDTRLIAPMILGAILNPINSSIIAVSLVPIGAAFGAPAAQTAWLVSALYLATAIGQPVVGRLVDLFGPKRLFLAGAVLAGVAGVLGTVAPNLPTLVMARVILGFGTCAGYPAAMSLIRSESRRTGRDSPAGVLTALAVSSQTIVVIGPALGGLLIGLGGWRATFAINIPLALASLVVGARRLPSRTPAAAAPERATGGARAAVDYPGIALFAATLVALLFFLMTPAVGHLYLLLVVVMAGAALARRELRTADPFLDLRLLGGNLPLLATYGRTLLAQTVSYAFLYDYTQWLEGGRGIGATEAGLLLMPMSLVGILVSTVTGRRPELRGKLLVGAAAQLVGCALLLAVTGDTAVWLLAALAVLFGVPQGLNNLANQNALYHQVDDARLASSSGLLRTFTYLGAMVASALSGAFFGRTADTGGLHQVSLVLVVAAALLLALTAVDRSLARLGRPAATREA</sequence>
<dbReference type="PROSITE" id="PS50850">
    <property type="entry name" value="MFS"/>
    <property type="match status" value="1"/>
</dbReference>
<feature type="transmembrane region" description="Helical" evidence="6">
    <location>
        <begin position="244"/>
        <end position="260"/>
    </location>
</feature>
<dbReference type="PANTHER" id="PTHR23501:SF191">
    <property type="entry name" value="VACUOLAR BASIC AMINO ACID TRANSPORTER 4"/>
    <property type="match status" value="1"/>
</dbReference>
<dbReference type="SUPFAM" id="SSF103473">
    <property type="entry name" value="MFS general substrate transporter"/>
    <property type="match status" value="1"/>
</dbReference>
<dbReference type="RefSeq" id="WP_377339848.1">
    <property type="nucleotide sequence ID" value="NZ_JBHLUE010000012.1"/>
</dbReference>
<feature type="transmembrane region" description="Helical" evidence="6">
    <location>
        <begin position="346"/>
        <end position="363"/>
    </location>
</feature>
<feature type="transmembrane region" description="Helical" evidence="6">
    <location>
        <begin position="312"/>
        <end position="334"/>
    </location>
</feature>
<dbReference type="InterPro" id="IPR020846">
    <property type="entry name" value="MFS_dom"/>
</dbReference>
<feature type="domain" description="Major facilitator superfamily (MFS) profile" evidence="7">
    <location>
        <begin position="21"/>
        <end position="460"/>
    </location>
</feature>
<feature type="transmembrane region" description="Helical" evidence="6">
    <location>
        <begin position="145"/>
        <end position="166"/>
    </location>
</feature>
<feature type="transmembrane region" description="Helical" evidence="6">
    <location>
        <begin position="280"/>
        <end position="300"/>
    </location>
</feature>
<evidence type="ECO:0000256" key="5">
    <source>
        <dbReference type="ARBA" id="ARBA00023136"/>
    </source>
</evidence>